<evidence type="ECO:0000313" key="8">
    <source>
        <dbReference type="Proteomes" id="UP000011863"/>
    </source>
</evidence>
<dbReference type="EC" id="1.16.3.1" evidence="2"/>
<evidence type="ECO:0000256" key="4">
    <source>
        <dbReference type="ARBA" id="ARBA00023004"/>
    </source>
</evidence>
<keyword evidence="3" id="KW-0409">Iron storage</keyword>
<dbReference type="InterPro" id="IPR008331">
    <property type="entry name" value="Ferritin_DPS_dom"/>
</dbReference>
<evidence type="ECO:0000256" key="3">
    <source>
        <dbReference type="ARBA" id="ARBA00022434"/>
    </source>
</evidence>
<organism evidence="7 8">
    <name type="scientific">Ilumatobacter coccineus (strain NBRC 103263 / KCTC 29153 / YM16-304)</name>
    <dbReference type="NCBI Taxonomy" id="1313172"/>
    <lineage>
        <taxon>Bacteria</taxon>
        <taxon>Bacillati</taxon>
        <taxon>Actinomycetota</taxon>
        <taxon>Acidimicrobiia</taxon>
        <taxon>Acidimicrobiales</taxon>
        <taxon>Ilumatobacteraceae</taxon>
        <taxon>Ilumatobacter</taxon>
    </lineage>
</organism>
<name>A0A6C7E9W3_ILUCY</name>
<dbReference type="Gene3D" id="1.20.1260.10">
    <property type="match status" value="1"/>
</dbReference>
<evidence type="ECO:0000256" key="2">
    <source>
        <dbReference type="ARBA" id="ARBA00013107"/>
    </source>
</evidence>
<evidence type="ECO:0000313" key="7">
    <source>
        <dbReference type="EMBL" id="BAN04454.1"/>
    </source>
</evidence>
<dbReference type="SUPFAM" id="SSF47240">
    <property type="entry name" value="Ferritin-like"/>
    <property type="match status" value="1"/>
</dbReference>
<reference evidence="7 8" key="1">
    <citation type="journal article" date="2013" name="Int. J. Syst. Evol. Microbiol.">
        <title>Ilumatobacter nonamiense sp. nov. and Ilumatobacter coccineum sp. nov., isolated from seashore sand.</title>
        <authorList>
            <person name="Matsumoto A."/>
            <person name="Kasai H."/>
            <person name="Matsuo Y."/>
            <person name="Shizuri Y."/>
            <person name="Ichikawa N."/>
            <person name="Fujita N."/>
            <person name="Omura S."/>
            <person name="Takahashi Y."/>
        </authorList>
    </citation>
    <scope>NUCLEOTIDE SEQUENCE [LARGE SCALE GENOMIC DNA]</scope>
    <source>
        <strain evidence="8">NBRC 103263 / KCTC 29153 / YM16-304</strain>
    </source>
</reference>
<dbReference type="GO" id="GO:0005829">
    <property type="term" value="C:cytosol"/>
    <property type="evidence" value="ECO:0007669"/>
    <property type="project" value="TreeGrafter"/>
</dbReference>
<keyword evidence="4" id="KW-0408">Iron</keyword>
<keyword evidence="8" id="KW-1185">Reference proteome</keyword>
<feature type="domain" description="Ferritin/DPS" evidence="6">
    <location>
        <begin position="38"/>
        <end position="167"/>
    </location>
</feature>
<dbReference type="Proteomes" id="UP000011863">
    <property type="component" value="Chromosome"/>
</dbReference>
<dbReference type="GO" id="GO:0020037">
    <property type="term" value="F:heme binding"/>
    <property type="evidence" value="ECO:0007669"/>
    <property type="project" value="TreeGrafter"/>
</dbReference>
<dbReference type="PANTHER" id="PTHR30295">
    <property type="entry name" value="BACTERIOFERRITIN"/>
    <property type="match status" value="1"/>
</dbReference>
<dbReference type="InterPro" id="IPR009078">
    <property type="entry name" value="Ferritin-like_SF"/>
</dbReference>
<dbReference type="Pfam" id="PF00210">
    <property type="entry name" value="Ferritin"/>
    <property type="match status" value="1"/>
</dbReference>
<comment type="catalytic activity">
    <reaction evidence="5">
        <text>Fe(2+)(in) = Fe(2+)(out)</text>
        <dbReference type="Rhea" id="RHEA:28486"/>
        <dbReference type="ChEBI" id="CHEBI:29033"/>
    </reaction>
</comment>
<gene>
    <name evidence="7" type="ORF">YM304_41400</name>
</gene>
<evidence type="ECO:0000256" key="1">
    <source>
        <dbReference type="ARBA" id="ARBA00001970"/>
    </source>
</evidence>
<protein>
    <recommendedName>
        <fullName evidence="2">ferroxidase</fullName>
        <ecNumber evidence="2">1.16.3.1</ecNumber>
    </recommendedName>
</protein>
<dbReference type="GO" id="GO:0008199">
    <property type="term" value="F:ferric iron binding"/>
    <property type="evidence" value="ECO:0007669"/>
    <property type="project" value="InterPro"/>
</dbReference>
<accession>A0A6C7E9W3</accession>
<dbReference type="PANTHER" id="PTHR30295:SF0">
    <property type="entry name" value="BACTERIOFERRITIN"/>
    <property type="match status" value="1"/>
</dbReference>
<dbReference type="AlphaFoldDB" id="A0A6C7E9W3"/>
<dbReference type="InterPro" id="IPR012347">
    <property type="entry name" value="Ferritin-like"/>
</dbReference>
<proteinExistence type="predicted"/>
<comment type="cofactor">
    <cofactor evidence="1">
        <name>heme b</name>
        <dbReference type="ChEBI" id="CHEBI:60344"/>
    </cofactor>
</comment>
<dbReference type="GO" id="GO:0006879">
    <property type="term" value="P:intracellular iron ion homeostasis"/>
    <property type="evidence" value="ECO:0007669"/>
    <property type="project" value="UniProtKB-KW"/>
</dbReference>
<dbReference type="EMBL" id="AP012057">
    <property type="protein sequence ID" value="BAN04454.1"/>
    <property type="molecule type" value="Genomic_DNA"/>
</dbReference>
<sequence length="171" mass="19314">MLYHRQGERVSAWSDDTNRGTALMDDTFIDTSDINPVLNEVMLAELAGVVRYTHYSLVITGPNRLPLVAFMQEQADESLVHARQAGEILTGLGGHPTQGIGAIEESHDHTIENILRESIAHERRALALYRELLSLSENRSVYLEEYARTQIGQEELHVIEMNKLLRDYTIG</sequence>
<dbReference type="KEGG" id="aym:YM304_41400"/>
<dbReference type="CDD" id="cd00657">
    <property type="entry name" value="Ferritin_like"/>
    <property type="match status" value="1"/>
</dbReference>
<dbReference type="GO" id="GO:0004322">
    <property type="term" value="F:ferroxidase activity"/>
    <property type="evidence" value="ECO:0007669"/>
    <property type="project" value="UniProtKB-EC"/>
</dbReference>
<evidence type="ECO:0000259" key="6">
    <source>
        <dbReference type="Pfam" id="PF00210"/>
    </source>
</evidence>
<evidence type="ECO:0000256" key="5">
    <source>
        <dbReference type="ARBA" id="ARBA00036243"/>
    </source>
</evidence>